<name>A0ACB9F2Y8_CICIN</name>
<sequence length="175" mass="18861">MPRSYSNVIGSGKKPAAPLPTSPATGLLLVSFPFRLLLFTRIHPAFRPPAASKFPTMLPFFRRCFYSILYLSSSEVGNEKSNYLIESCSLLNALFFNFALLNSSYPGGLASYINTARELLAYSKAGKNPSDGFAPSAIPAALGVSVMKEYHVNSVSIPRKGKEAIGAASMLPFAD</sequence>
<dbReference type="EMBL" id="CM042011">
    <property type="protein sequence ID" value="KAI3765310.1"/>
    <property type="molecule type" value="Genomic_DNA"/>
</dbReference>
<reference evidence="1 2" key="2">
    <citation type="journal article" date="2022" name="Mol. Ecol. Resour.">
        <title>The genomes of chicory, endive, great burdock and yacon provide insights into Asteraceae paleo-polyploidization history and plant inulin production.</title>
        <authorList>
            <person name="Fan W."/>
            <person name="Wang S."/>
            <person name="Wang H."/>
            <person name="Wang A."/>
            <person name="Jiang F."/>
            <person name="Liu H."/>
            <person name="Zhao H."/>
            <person name="Xu D."/>
            <person name="Zhang Y."/>
        </authorList>
    </citation>
    <scope>NUCLEOTIDE SEQUENCE [LARGE SCALE GENOMIC DNA]</scope>
    <source>
        <strain evidence="2">cv. Punajuju</strain>
        <tissue evidence="1">Leaves</tissue>
    </source>
</reference>
<organism evidence="1 2">
    <name type="scientific">Cichorium intybus</name>
    <name type="common">Chicory</name>
    <dbReference type="NCBI Taxonomy" id="13427"/>
    <lineage>
        <taxon>Eukaryota</taxon>
        <taxon>Viridiplantae</taxon>
        <taxon>Streptophyta</taxon>
        <taxon>Embryophyta</taxon>
        <taxon>Tracheophyta</taxon>
        <taxon>Spermatophyta</taxon>
        <taxon>Magnoliopsida</taxon>
        <taxon>eudicotyledons</taxon>
        <taxon>Gunneridae</taxon>
        <taxon>Pentapetalae</taxon>
        <taxon>asterids</taxon>
        <taxon>campanulids</taxon>
        <taxon>Asterales</taxon>
        <taxon>Asteraceae</taxon>
        <taxon>Cichorioideae</taxon>
        <taxon>Cichorieae</taxon>
        <taxon>Cichoriinae</taxon>
        <taxon>Cichorium</taxon>
    </lineage>
</organism>
<keyword evidence="2" id="KW-1185">Reference proteome</keyword>
<evidence type="ECO:0000313" key="2">
    <source>
        <dbReference type="Proteomes" id="UP001055811"/>
    </source>
</evidence>
<gene>
    <name evidence="1" type="ORF">L2E82_15340</name>
</gene>
<dbReference type="Proteomes" id="UP001055811">
    <property type="component" value="Linkage Group LG03"/>
</dbReference>
<protein>
    <submittedName>
        <fullName evidence="1">Uncharacterized protein</fullName>
    </submittedName>
</protein>
<evidence type="ECO:0000313" key="1">
    <source>
        <dbReference type="EMBL" id="KAI3765310.1"/>
    </source>
</evidence>
<reference evidence="2" key="1">
    <citation type="journal article" date="2022" name="Mol. Ecol. Resour.">
        <title>The genomes of chicory, endive, great burdock and yacon provide insights into Asteraceae palaeo-polyploidization history and plant inulin production.</title>
        <authorList>
            <person name="Fan W."/>
            <person name="Wang S."/>
            <person name="Wang H."/>
            <person name="Wang A."/>
            <person name="Jiang F."/>
            <person name="Liu H."/>
            <person name="Zhao H."/>
            <person name="Xu D."/>
            <person name="Zhang Y."/>
        </authorList>
    </citation>
    <scope>NUCLEOTIDE SEQUENCE [LARGE SCALE GENOMIC DNA]</scope>
    <source>
        <strain evidence="2">cv. Punajuju</strain>
    </source>
</reference>
<proteinExistence type="predicted"/>
<accession>A0ACB9F2Y8</accession>
<comment type="caution">
    <text evidence="1">The sequence shown here is derived from an EMBL/GenBank/DDBJ whole genome shotgun (WGS) entry which is preliminary data.</text>
</comment>